<evidence type="ECO:0008006" key="3">
    <source>
        <dbReference type="Google" id="ProtNLM"/>
    </source>
</evidence>
<dbReference type="Proteomes" id="UP001165444">
    <property type="component" value="Unassembled WGS sequence"/>
</dbReference>
<dbReference type="Gene3D" id="1.20.272.10">
    <property type="match status" value="1"/>
</dbReference>
<reference evidence="1 2" key="1">
    <citation type="submission" date="2022-03" db="EMBL/GenBank/DDBJ databases">
        <title>Parabacteroides sp. nov. isolated from swine feces.</title>
        <authorList>
            <person name="Bak J.E."/>
        </authorList>
    </citation>
    <scope>NUCLEOTIDE SEQUENCE [LARGE SCALE GENOMIC DNA]</scope>
    <source>
        <strain evidence="1 2">AGMB00274</strain>
    </source>
</reference>
<evidence type="ECO:0000313" key="1">
    <source>
        <dbReference type="EMBL" id="MCJ2381796.1"/>
    </source>
</evidence>
<accession>A0ABT0C5G0</accession>
<dbReference type="SUPFAM" id="SSF48019">
    <property type="entry name" value="post-AAA+ oligomerization domain-like"/>
    <property type="match status" value="1"/>
</dbReference>
<proteinExistence type="predicted"/>
<dbReference type="RefSeq" id="WP_243326209.1">
    <property type="nucleotide sequence ID" value="NZ_JAKZMM010000043.1"/>
</dbReference>
<name>A0ABT0C5G0_9BACT</name>
<keyword evidence="2" id="KW-1185">Reference proteome</keyword>
<dbReference type="InterPro" id="IPR008921">
    <property type="entry name" value="DNA_pol3_clamp-load_cplx_C"/>
</dbReference>
<gene>
    <name evidence="1" type="ORF">MUN53_14480</name>
</gene>
<evidence type="ECO:0000313" key="2">
    <source>
        <dbReference type="Proteomes" id="UP001165444"/>
    </source>
</evidence>
<comment type="caution">
    <text evidence="1">The sequence shown here is derived from an EMBL/GenBank/DDBJ whole genome shotgun (WGS) entry which is preliminary data.</text>
</comment>
<organism evidence="1 2">
    <name type="scientific">Parabacteroides faecalis</name>
    <dbReference type="NCBI Taxonomy" id="2924040"/>
    <lineage>
        <taxon>Bacteria</taxon>
        <taxon>Pseudomonadati</taxon>
        <taxon>Bacteroidota</taxon>
        <taxon>Bacteroidia</taxon>
        <taxon>Bacteroidales</taxon>
        <taxon>Tannerellaceae</taxon>
        <taxon>Parabacteroides</taxon>
    </lineage>
</organism>
<protein>
    <recommendedName>
        <fullName evidence="3">MgsA AAA+ ATPase C-terminal domain-containing protein</fullName>
    </recommendedName>
</protein>
<sequence>MKPQLLTQNGHNMFEMISLLQKAIRRGHDAYAGYAACQLMVRYRKQLWNRLLIISAEDCWDCVTHEIVALRKADEMNPQPLFVARAVTILLRARKNRDADWFACNLLNCRETLDLAECERNFDRIPAYVYDCHTWQGKRAGKTKADMIRDEQKALYPYVEGYYDRLDWSRFFYCEKNGFYDKNNIAPMPTKDQMKELDAGAVQQDLFG</sequence>
<dbReference type="EMBL" id="JAKZMM010000043">
    <property type="protein sequence ID" value="MCJ2381796.1"/>
    <property type="molecule type" value="Genomic_DNA"/>
</dbReference>